<dbReference type="EMBL" id="MLHG01000019">
    <property type="protein sequence ID" value="OOF40668.1"/>
    <property type="molecule type" value="Genomic_DNA"/>
</dbReference>
<comment type="caution">
    <text evidence="1">The sequence shown here is derived from an EMBL/GenBank/DDBJ whole genome shotgun (WGS) entry which is preliminary data.</text>
</comment>
<dbReference type="Proteomes" id="UP000189426">
    <property type="component" value="Unassembled WGS sequence"/>
</dbReference>
<reference evidence="1 2" key="1">
    <citation type="submission" date="2016-10" db="EMBL/GenBank/DDBJ databases">
        <title>Rodentibacter gen. nov. and new species.</title>
        <authorList>
            <person name="Christensen H."/>
        </authorList>
    </citation>
    <scope>NUCLEOTIDE SEQUENCE [LARGE SCALE GENOMIC DNA]</scope>
    <source>
        <strain evidence="1 2">Ppn418</strain>
    </source>
</reference>
<dbReference type="STRING" id="1908257.BKK47_03420"/>
<organism evidence="1 2">
    <name type="scientific">Rodentibacter mrazii</name>
    <dbReference type="NCBI Taxonomy" id="1908257"/>
    <lineage>
        <taxon>Bacteria</taxon>
        <taxon>Pseudomonadati</taxon>
        <taxon>Pseudomonadota</taxon>
        <taxon>Gammaproteobacteria</taxon>
        <taxon>Pasteurellales</taxon>
        <taxon>Pasteurellaceae</taxon>
        <taxon>Rodentibacter</taxon>
    </lineage>
</organism>
<evidence type="ECO:0000313" key="2">
    <source>
        <dbReference type="Proteomes" id="UP000189426"/>
    </source>
</evidence>
<evidence type="ECO:0000313" key="1">
    <source>
        <dbReference type="EMBL" id="OOF40668.1"/>
    </source>
</evidence>
<proteinExistence type="predicted"/>
<gene>
    <name evidence="1" type="ORF">BKK47_03420</name>
</gene>
<keyword evidence="2" id="KW-1185">Reference proteome</keyword>
<accession>A0A1V3IHL6</accession>
<name>A0A1V3IHL6_9PAST</name>
<protein>
    <submittedName>
        <fullName evidence="1">Uncharacterized protein</fullName>
    </submittedName>
</protein>
<dbReference type="AlphaFoldDB" id="A0A1V3IHL6"/>
<sequence>MINLKANNIKFHETEILCFKGHKKSWNFRQMKKAYKRAFAEMANQNPWLANRWKPKHIRLKWLRFEAQHARKFEKVLLRLMKSKYL</sequence>